<sequence>MSVFKRNGVGNYYIQFNFNGKTYCKSSKTTNKRTAERMEREWRDELHKIDELGERPRITLRDALNGYLNEKQGTGSQNYAFTNVKTVTERVNVDVYVDQIRDSDLTKFKVSREKEGIAPQTIKHNFQAIRSAVNWAKEHGYSVKEVSFPKIKLPKHRLRYLSHEEEARLLTELDPKRKRPFRPDYEYRTAEENRRYQDNYDLVVCLLDTGARYSEIAAIKWDSINIDEGTLNLWRPKVRNESIIYMTNRVKEIFKRRFQNRLSEEFVFTNSTGQPRGYQAKGIRAAIKRAGIENFKIHDLRHTCASRLVQAGLNLYEVKEVLGHTDIKTTQIYAHLERKDITAKARDILERLQPNGDNHVS</sequence>
<comment type="similarity">
    <text evidence="1">Belongs to the 'phage' integrase family.</text>
</comment>
<evidence type="ECO:0000313" key="7">
    <source>
        <dbReference type="Proteomes" id="UP000050378"/>
    </source>
</evidence>
<keyword evidence="4" id="KW-0233">DNA recombination</keyword>
<dbReference type="PANTHER" id="PTHR30349">
    <property type="entry name" value="PHAGE INTEGRASE-RELATED"/>
    <property type="match status" value="1"/>
</dbReference>
<dbReference type="STRING" id="570156.AOG27_09795"/>
<organism evidence="6 7">
    <name type="scientific">Pseudoalteromonas lipolytica</name>
    <dbReference type="NCBI Taxonomy" id="570156"/>
    <lineage>
        <taxon>Bacteria</taxon>
        <taxon>Pseudomonadati</taxon>
        <taxon>Pseudomonadota</taxon>
        <taxon>Gammaproteobacteria</taxon>
        <taxon>Alteromonadales</taxon>
        <taxon>Pseudoalteromonadaceae</taxon>
        <taxon>Pseudoalteromonas</taxon>
    </lineage>
</organism>
<dbReference type="PROSITE" id="PS51898">
    <property type="entry name" value="TYR_RECOMBINASE"/>
    <property type="match status" value="1"/>
</dbReference>
<dbReference type="GO" id="GO:0006310">
    <property type="term" value="P:DNA recombination"/>
    <property type="evidence" value="ECO:0007669"/>
    <property type="project" value="UniProtKB-KW"/>
</dbReference>
<dbReference type="CDD" id="cd00796">
    <property type="entry name" value="INT_Rci_Hp1_C"/>
    <property type="match status" value="1"/>
</dbReference>
<proteinExistence type="inferred from homology"/>
<keyword evidence="3" id="KW-0238">DNA-binding</keyword>
<evidence type="ECO:0000256" key="1">
    <source>
        <dbReference type="ARBA" id="ARBA00008857"/>
    </source>
</evidence>
<dbReference type="InterPro" id="IPR010998">
    <property type="entry name" value="Integrase_recombinase_N"/>
</dbReference>
<dbReference type="InterPro" id="IPR050090">
    <property type="entry name" value="Tyrosine_recombinase_XerCD"/>
</dbReference>
<dbReference type="Proteomes" id="UP000050378">
    <property type="component" value="Unassembled WGS sequence"/>
</dbReference>
<dbReference type="Pfam" id="PF00589">
    <property type="entry name" value="Phage_integrase"/>
    <property type="match status" value="1"/>
</dbReference>
<dbReference type="Gene3D" id="1.10.150.130">
    <property type="match status" value="1"/>
</dbReference>
<evidence type="ECO:0000256" key="4">
    <source>
        <dbReference type="ARBA" id="ARBA00023172"/>
    </source>
</evidence>
<keyword evidence="2" id="KW-0229">DNA integration</keyword>
<dbReference type="AlphaFoldDB" id="A0A0P7E205"/>
<dbReference type="OrthoDB" id="9801717at2"/>
<gene>
    <name evidence="6" type="ORF">AOG27_09795</name>
</gene>
<dbReference type="GO" id="GO:0015074">
    <property type="term" value="P:DNA integration"/>
    <property type="evidence" value="ECO:0007669"/>
    <property type="project" value="UniProtKB-KW"/>
</dbReference>
<dbReference type="GO" id="GO:0003677">
    <property type="term" value="F:DNA binding"/>
    <property type="evidence" value="ECO:0007669"/>
    <property type="project" value="UniProtKB-KW"/>
</dbReference>
<evidence type="ECO:0000259" key="5">
    <source>
        <dbReference type="PROSITE" id="PS51898"/>
    </source>
</evidence>
<dbReference type="PATRIC" id="fig|570156.3.peg.3029"/>
<evidence type="ECO:0000313" key="6">
    <source>
        <dbReference type="EMBL" id="KPM83924.1"/>
    </source>
</evidence>
<evidence type="ECO:0000256" key="2">
    <source>
        <dbReference type="ARBA" id="ARBA00022908"/>
    </source>
</evidence>
<dbReference type="EMBL" id="LJTC01000005">
    <property type="protein sequence ID" value="KPM83924.1"/>
    <property type="molecule type" value="Genomic_DNA"/>
</dbReference>
<dbReference type="Gene3D" id="1.10.443.10">
    <property type="entry name" value="Intergrase catalytic core"/>
    <property type="match status" value="1"/>
</dbReference>
<evidence type="ECO:0000256" key="3">
    <source>
        <dbReference type="ARBA" id="ARBA00023125"/>
    </source>
</evidence>
<comment type="caution">
    <text evidence="6">The sequence shown here is derived from an EMBL/GenBank/DDBJ whole genome shotgun (WGS) entry which is preliminary data.</text>
</comment>
<protein>
    <recommendedName>
        <fullName evidence="5">Tyr recombinase domain-containing protein</fullName>
    </recommendedName>
</protein>
<dbReference type="PANTHER" id="PTHR30349:SF64">
    <property type="entry name" value="PROPHAGE INTEGRASE INTD-RELATED"/>
    <property type="match status" value="1"/>
</dbReference>
<dbReference type="RefSeq" id="WP_054552838.1">
    <property type="nucleotide sequence ID" value="NZ_LJTC01000005.1"/>
</dbReference>
<dbReference type="InterPro" id="IPR002104">
    <property type="entry name" value="Integrase_catalytic"/>
</dbReference>
<dbReference type="InterPro" id="IPR013762">
    <property type="entry name" value="Integrase-like_cat_sf"/>
</dbReference>
<accession>A0A0P7E205</accession>
<reference evidence="6 7" key="1">
    <citation type="submission" date="2015-09" db="EMBL/GenBank/DDBJ databases">
        <title>Draft Genome Sequence of Pseudoalteromonas lipolytica UCD-48B.</title>
        <authorList>
            <person name="Krusor M."/>
            <person name="Coil D.A."/>
            <person name="Lang J.M."/>
            <person name="Eisen J.A."/>
            <person name="Alexiev A."/>
        </authorList>
    </citation>
    <scope>NUCLEOTIDE SEQUENCE [LARGE SCALE GENOMIC DNA]</scope>
    <source>
        <strain evidence="6 7">UCD-48B</strain>
    </source>
</reference>
<dbReference type="SUPFAM" id="SSF56349">
    <property type="entry name" value="DNA breaking-rejoining enzymes"/>
    <property type="match status" value="1"/>
</dbReference>
<feature type="domain" description="Tyr recombinase" evidence="5">
    <location>
        <begin position="176"/>
        <end position="347"/>
    </location>
</feature>
<name>A0A0P7E205_9GAMM</name>
<dbReference type="InterPro" id="IPR011010">
    <property type="entry name" value="DNA_brk_join_enz"/>
</dbReference>